<dbReference type="PANTHER" id="PTHR23179:SF28">
    <property type="entry name" value="RHO GTPASE-ACTIVATING PROTEIN 20"/>
    <property type="match status" value="1"/>
</dbReference>
<proteinExistence type="predicted"/>
<dbReference type="InterPro" id="IPR008936">
    <property type="entry name" value="Rho_GTPase_activation_prot"/>
</dbReference>
<dbReference type="SMART" id="SM00324">
    <property type="entry name" value="RhoGAP"/>
    <property type="match status" value="1"/>
</dbReference>
<name>A0A7J8GV77_ROUAE</name>
<dbReference type="Gene3D" id="1.10.555.10">
    <property type="entry name" value="Rho GTPase activation protein"/>
    <property type="match status" value="1"/>
</dbReference>
<dbReference type="GO" id="GO:0035023">
    <property type="term" value="P:regulation of Rho protein signal transduction"/>
    <property type="evidence" value="ECO:0007669"/>
    <property type="project" value="InterPro"/>
</dbReference>
<dbReference type="GO" id="GO:0005096">
    <property type="term" value="F:GTPase activator activity"/>
    <property type="evidence" value="ECO:0007669"/>
    <property type="project" value="UniProtKB-KW"/>
</dbReference>
<dbReference type="InterPro" id="IPR000198">
    <property type="entry name" value="RhoGAP_dom"/>
</dbReference>
<dbReference type="SUPFAM" id="SSF48350">
    <property type="entry name" value="GTPase activation domain, GAP"/>
    <property type="match status" value="1"/>
</dbReference>
<keyword evidence="1" id="KW-0343">GTPase activation</keyword>
<sequence length="346" mass="39188">MLCFLSQRGPLTKGIFRLSANVKSCRELKEKLNSGSEVHLDCESAFVIASVLKDFLRNIPGSVFSSDLYDHWICVMAQRNAEEKINRIRRYLFGVLYSTEQQSSPNQMTAFNLAVCIAPSILWPTISSSPELENEFTKKFSQLIQFMIENCCGIFGEEITSLSGEVSVRCDTKENASDSPCFQMNDSSYDSLENELNEDVDAPCSDVIKKLGQGSRSMDSVLTLYDYYLDQPKVEGLLTLSYFNLDHTKYENIQMELDLDHSKLKAIQMELDVDHPEHEDIQMKLDLDHPTHEDFLMKWPLESKLVTALALLYRNATLQDHARPSPTMNTSCCLSTATAYAPKSPK</sequence>
<evidence type="ECO:0000259" key="3">
    <source>
        <dbReference type="PROSITE" id="PS50238"/>
    </source>
</evidence>
<keyword evidence="5" id="KW-1185">Reference proteome</keyword>
<dbReference type="Pfam" id="PF00620">
    <property type="entry name" value="RhoGAP"/>
    <property type="match status" value="2"/>
</dbReference>
<feature type="domain" description="Rho-GAP" evidence="3">
    <location>
        <begin position="1"/>
        <end position="155"/>
    </location>
</feature>
<protein>
    <recommendedName>
        <fullName evidence="3">Rho-GAP domain-containing protein</fullName>
    </recommendedName>
</protein>
<comment type="caution">
    <text evidence="4">The sequence shown here is derived from an EMBL/GenBank/DDBJ whole genome shotgun (WGS) entry which is preliminary data.</text>
</comment>
<evidence type="ECO:0000256" key="1">
    <source>
        <dbReference type="ARBA" id="ARBA00022468"/>
    </source>
</evidence>
<reference evidence="4 5" key="1">
    <citation type="journal article" date="2020" name="Nature">
        <title>Six reference-quality genomes reveal evolution of bat adaptations.</title>
        <authorList>
            <person name="Jebb D."/>
            <person name="Huang Z."/>
            <person name="Pippel M."/>
            <person name="Hughes G.M."/>
            <person name="Lavrichenko K."/>
            <person name="Devanna P."/>
            <person name="Winkler S."/>
            <person name="Jermiin L.S."/>
            <person name="Skirmuntt E.C."/>
            <person name="Katzourakis A."/>
            <person name="Burkitt-Gray L."/>
            <person name="Ray D.A."/>
            <person name="Sullivan K.A.M."/>
            <person name="Roscito J.G."/>
            <person name="Kirilenko B.M."/>
            <person name="Davalos L.M."/>
            <person name="Corthals A.P."/>
            <person name="Power M.L."/>
            <person name="Jones G."/>
            <person name="Ransome R.D."/>
            <person name="Dechmann D.K.N."/>
            <person name="Locatelli A.G."/>
            <person name="Puechmaille S.J."/>
            <person name="Fedrigo O."/>
            <person name="Jarvis E.D."/>
            <person name="Hiller M."/>
            <person name="Vernes S.C."/>
            <person name="Myers E.W."/>
            <person name="Teeling E.C."/>
        </authorList>
    </citation>
    <scope>NUCLEOTIDE SEQUENCE [LARGE SCALE GENOMIC DNA]</scope>
    <source>
        <strain evidence="4">MRouAeg1</strain>
        <tissue evidence="4">Muscle</tissue>
    </source>
</reference>
<dbReference type="GO" id="GO:0007165">
    <property type="term" value="P:signal transduction"/>
    <property type="evidence" value="ECO:0007669"/>
    <property type="project" value="InterPro"/>
</dbReference>
<organism evidence="4 5">
    <name type="scientific">Rousettus aegyptiacus</name>
    <name type="common">Egyptian fruit bat</name>
    <name type="synonym">Pteropus aegyptiacus</name>
    <dbReference type="NCBI Taxonomy" id="9407"/>
    <lineage>
        <taxon>Eukaryota</taxon>
        <taxon>Metazoa</taxon>
        <taxon>Chordata</taxon>
        <taxon>Craniata</taxon>
        <taxon>Vertebrata</taxon>
        <taxon>Euteleostomi</taxon>
        <taxon>Mammalia</taxon>
        <taxon>Eutheria</taxon>
        <taxon>Laurasiatheria</taxon>
        <taxon>Chiroptera</taxon>
        <taxon>Yinpterochiroptera</taxon>
        <taxon>Pteropodoidea</taxon>
        <taxon>Pteropodidae</taxon>
        <taxon>Rousettinae</taxon>
        <taxon>Rousettus</taxon>
    </lineage>
</organism>
<dbReference type="PROSITE" id="PS50238">
    <property type="entry name" value="RHOGAP"/>
    <property type="match status" value="1"/>
</dbReference>
<evidence type="ECO:0000313" key="4">
    <source>
        <dbReference type="EMBL" id="KAF6463933.1"/>
    </source>
</evidence>
<evidence type="ECO:0000256" key="2">
    <source>
        <dbReference type="ARBA" id="ARBA00022553"/>
    </source>
</evidence>
<accession>A0A7J8GV77</accession>
<evidence type="ECO:0000313" key="5">
    <source>
        <dbReference type="Proteomes" id="UP000593571"/>
    </source>
</evidence>
<dbReference type="EMBL" id="JACASE010000005">
    <property type="protein sequence ID" value="KAF6463933.1"/>
    <property type="molecule type" value="Genomic_DNA"/>
</dbReference>
<dbReference type="PANTHER" id="PTHR23179">
    <property type="entry name" value="T-CELL ACTIVATION RHO GTPASE ACTIVATING PROTEIN-RELATED"/>
    <property type="match status" value="1"/>
</dbReference>
<dbReference type="InterPro" id="IPR047886">
    <property type="entry name" value="ARHGAP20-like_RhoGAP"/>
</dbReference>
<dbReference type="AlphaFoldDB" id="A0A7J8GV77"/>
<dbReference type="Proteomes" id="UP000593571">
    <property type="component" value="Unassembled WGS sequence"/>
</dbReference>
<dbReference type="CDD" id="cd04402">
    <property type="entry name" value="RhoGAP_ARHGAP20"/>
    <property type="match status" value="1"/>
</dbReference>
<keyword evidence="2" id="KW-0597">Phosphoprotein</keyword>
<gene>
    <name evidence="4" type="ORF">HJG63_000906</name>
</gene>